<dbReference type="KEGG" id="ccm:Ccan_22990"/>
<gene>
    <name evidence="1" type="ordered locus">Ccan_22990</name>
</gene>
<dbReference type="Proteomes" id="UP000008895">
    <property type="component" value="Chromosome"/>
</dbReference>
<dbReference type="HOGENOM" id="CLU_3326132_0_0_10"/>
<dbReference type="EMBL" id="CP002113">
    <property type="protein sequence ID" value="AEK24414.1"/>
    <property type="molecule type" value="Genomic_DNA"/>
</dbReference>
<keyword evidence="2" id="KW-1185">Reference proteome</keyword>
<dbReference type="AlphaFoldDB" id="F9YVI0"/>
<organism evidence="1 2">
    <name type="scientific">Capnocytophaga canimorsus (strain 5)</name>
    <dbReference type="NCBI Taxonomy" id="860228"/>
    <lineage>
        <taxon>Bacteria</taxon>
        <taxon>Pseudomonadati</taxon>
        <taxon>Bacteroidota</taxon>
        <taxon>Flavobacteriia</taxon>
        <taxon>Flavobacteriales</taxon>
        <taxon>Flavobacteriaceae</taxon>
        <taxon>Capnocytophaga</taxon>
    </lineage>
</organism>
<accession>F9YVI0</accession>
<evidence type="ECO:0000313" key="2">
    <source>
        <dbReference type="Proteomes" id="UP000008895"/>
    </source>
</evidence>
<dbReference type="STRING" id="860228.Ccan_22990"/>
<proteinExistence type="predicted"/>
<reference evidence="1 2" key="1">
    <citation type="journal article" date="2011" name="J. Bacteriol.">
        <title>Complete genome sequence of the dog commensal and human pathogen Capnocytophaga canimorsus strain 5.</title>
        <authorList>
            <person name="Manfredi P."/>
            <person name="Pagni M."/>
            <person name="Cornelis G.R."/>
        </authorList>
    </citation>
    <scope>NUCLEOTIDE SEQUENCE [LARGE SCALE GENOMIC DNA]</scope>
    <source>
        <strain evidence="2">5</strain>
    </source>
</reference>
<name>F9YVI0_CAPCC</name>
<sequence>MLKIYFINSWHKKLHLGVECTSFEILLFFCKNVMYISI</sequence>
<protein>
    <submittedName>
        <fullName evidence="1">Uncharacterized protein</fullName>
    </submittedName>
</protein>
<evidence type="ECO:0000313" key="1">
    <source>
        <dbReference type="EMBL" id="AEK24414.1"/>
    </source>
</evidence>